<name>A0A1F7X0M1_9BACT</name>
<reference evidence="1 2" key="1">
    <citation type="journal article" date="2016" name="Nat. Commun.">
        <title>Thousands of microbial genomes shed light on interconnected biogeochemical processes in an aquifer system.</title>
        <authorList>
            <person name="Anantharaman K."/>
            <person name="Brown C.T."/>
            <person name="Hug L.A."/>
            <person name="Sharon I."/>
            <person name="Castelle C.J."/>
            <person name="Probst A.J."/>
            <person name="Thomas B.C."/>
            <person name="Singh A."/>
            <person name="Wilkins M.J."/>
            <person name="Karaoz U."/>
            <person name="Brodie E.L."/>
            <person name="Williams K.H."/>
            <person name="Hubbard S.S."/>
            <person name="Banfield J.F."/>
        </authorList>
    </citation>
    <scope>NUCLEOTIDE SEQUENCE [LARGE SCALE GENOMIC DNA]</scope>
</reference>
<dbReference type="AlphaFoldDB" id="A0A1F7X0M1"/>
<evidence type="ECO:0000313" key="2">
    <source>
        <dbReference type="Proteomes" id="UP000178735"/>
    </source>
</evidence>
<organism evidence="1 2">
    <name type="scientific">Candidatus Wallbacteria bacterium GWC2_49_35</name>
    <dbReference type="NCBI Taxonomy" id="1817813"/>
    <lineage>
        <taxon>Bacteria</taxon>
        <taxon>Candidatus Walliibacteriota</taxon>
    </lineage>
</organism>
<gene>
    <name evidence="1" type="ORF">A2008_09665</name>
</gene>
<dbReference type="EMBL" id="MGFH01000020">
    <property type="protein sequence ID" value="OGM08259.1"/>
    <property type="molecule type" value="Genomic_DNA"/>
</dbReference>
<comment type="caution">
    <text evidence="1">The sequence shown here is derived from an EMBL/GenBank/DDBJ whole genome shotgun (WGS) entry which is preliminary data.</text>
</comment>
<proteinExistence type="predicted"/>
<dbReference type="Proteomes" id="UP000178735">
    <property type="component" value="Unassembled WGS sequence"/>
</dbReference>
<accession>A0A1F7X0M1</accession>
<evidence type="ECO:0008006" key="3">
    <source>
        <dbReference type="Google" id="ProtNLM"/>
    </source>
</evidence>
<evidence type="ECO:0000313" key="1">
    <source>
        <dbReference type="EMBL" id="OGM08259.1"/>
    </source>
</evidence>
<protein>
    <recommendedName>
        <fullName evidence="3">LIM zinc-binding domain-containing protein</fullName>
    </recommendedName>
</protein>
<sequence length="434" mass="48218">MAAETPLCEICSNEISGQYYKVKDPESDKAEIFVCLSCYESTPRCEVCTGFMRKAHEFGGKNICKGCYEHYKDSPLCEICKINILGAYVKFTDPSTGKVSFVCEPCKKNSPACSLCNLPCASPAKVAGQSLCESCALKAKAAPVCKICDNPILTSYTHYKDKKTGTVIYVCDVCAKANGKCFVCGVPDANLKEAQRKDVCPKCFAELKKCYGCGNYIFRLSYKYDLTEQQYCEGCQKNTDKCDVCGLPTGANPVKLTDGRKICPDCESTAVKDVTEVRDLYASVAVFLSSDYHMNIGNVNKISFKEINEMRELGEKTPTAEKGVIPLGIFSRSGKEFDIFVQKNLPKNLLIGVLAHEYAHAFVHDRLPDFNDTLIDEGFAEWIRHKTLLKIGDDKGAKLIERRKDIYGDGFRKITEIESGKGIEGVFALFEKKW</sequence>